<dbReference type="PANTHER" id="PTHR33630:SF9">
    <property type="entry name" value="CUTINASE 4"/>
    <property type="match status" value="1"/>
</dbReference>
<sequence length="328" mass="34336">MVEAAGTDESHSWHPSAQPKLFHDGSSIALDLQNEYGSETVSVYNVRYPSTLGRFNPFTAKTISGSEDATYGESHAAGMRDALRDIETTAAHCPGTRFALIGYSQGAHIMGDVAADIAAGDLAGVSASDVVGVVLFADPGRSLTPESNAPEVTAANGEIVNGGGTPVLPGRVGLTGQRERPFTGLEGKVLSLCHADDLACSAPIHSVAHSVADYAARIEKDVPNAGTGLKVRQLRNGDLPVSFSATDADALAAVGPEITGAVDAIQGHFAGDSASAAMQEAAWTARMVATFDVKHRSYWDWPYTGQFQINGQRGYDYAEQWLSDAIGA</sequence>
<dbReference type="InterPro" id="IPR029058">
    <property type="entry name" value="AB_hydrolase_fold"/>
</dbReference>
<dbReference type="Proteomes" id="UP001220064">
    <property type="component" value="Chromosome"/>
</dbReference>
<dbReference type="EMBL" id="CP063189">
    <property type="protein sequence ID" value="WCZ31496.1"/>
    <property type="molecule type" value="Genomic_DNA"/>
</dbReference>
<keyword evidence="3" id="KW-0378">Hydrolase</keyword>
<keyword evidence="2" id="KW-0719">Serine esterase</keyword>
<evidence type="ECO:0000256" key="2">
    <source>
        <dbReference type="ARBA" id="ARBA00022487"/>
    </source>
</evidence>
<evidence type="ECO:0000256" key="3">
    <source>
        <dbReference type="ARBA" id="ARBA00022801"/>
    </source>
</evidence>
<evidence type="ECO:0000313" key="6">
    <source>
        <dbReference type="Proteomes" id="UP001220064"/>
    </source>
</evidence>
<dbReference type="PANTHER" id="PTHR33630">
    <property type="entry name" value="CUTINASE RV1984C-RELATED-RELATED"/>
    <property type="match status" value="1"/>
</dbReference>
<keyword evidence="4" id="KW-1015">Disulfide bond</keyword>
<dbReference type="SMART" id="SM01110">
    <property type="entry name" value="Cutinase"/>
    <property type="match status" value="1"/>
</dbReference>
<proteinExistence type="inferred from homology"/>
<name>A0ABY7U519_9CORY</name>
<dbReference type="Gene3D" id="3.40.50.1820">
    <property type="entry name" value="alpha/beta hydrolase"/>
    <property type="match status" value="1"/>
</dbReference>
<protein>
    <submittedName>
        <fullName evidence="5">Cutinase</fullName>
    </submittedName>
</protein>
<comment type="similarity">
    <text evidence="1">Belongs to the cutinase family.</text>
</comment>
<gene>
    <name evidence="5" type="ORF">CMASS_00115</name>
</gene>
<dbReference type="Pfam" id="PF01083">
    <property type="entry name" value="Cutinase"/>
    <property type="match status" value="1"/>
</dbReference>
<evidence type="ECO:0000256" key="4">
    <source>
        <dbReference type="ARBA" id="ARBA00023157"/>
    </source>
</evidence>
<organism evidence="5 6">
    <name type="scientific">Corynebacterium massiliense DSM 45435</name>
    <dbReference type="NCBI Taxonomy" id="1121364"/>
    <lineage>
        <taxon>Bacteria</taxon>
        <taxon>Bacillati</taxon>
        <taxon>Actinomycetota</taxon>
        <taxon>Actinomycetes</taxon>
        <taxon>Mycobacteriales</taxon>
        <taxon>Corynebacteriaceae</taxon>
        <taxon>Corynebacterium</taxon>
    </lineage>
</organism>
<evidence type="ECO:0000313" key="5">
    <source>
        <dbReference type="EMBL" id="WCZ31496.1"/>
    </source>
</evidence>
<dbReference type="InterPro" id="IPR000675">
    <property type="entry name" value="Cutinase/axe"/>
</dbReference>
<keyword evidence="6" id="KW-1185">Reference proteome</keyword>
<accession>A0ABY7U519</accession>
<dbReference type="SUPFAM" id="SSF53474">
    <property type="entry name" value="alpha/beta-Hydrolases"/>
    <property type="match status" value="1"/>
</dbReference>
<reference evidence="5 6" key="1">
    <citation type="submission" date="2020-10" db="EMBL/GenBank/DDBJ databases">
        <title>Complete genome sequence of Corynebacterium massiliense DSM 45435, type strain of Corynebacterium massiliense.</title>
        <authorList>
            <person name="Busche T."/>
            <person name="Kalinowski J."/>
            <person name="Ruckert C."/>
        </authorList>
    </citation>
    <scope>NUCLEOTIDE SEQUENCE [LARGE SCALE GENOMIC DNA]</scope>
    <source>
        <strain evidence="5 6">DSM 45435</strain>
    </source>
</reference>
<evidence type="ECO:0000256" key="1">
    <source>
        <dbReference type="ARBA" id="ARBA00007534"/>
    </source>
</evidence>